<evidence type="ECO:0000313" key="2">
    <source>
        <dbReference type="Proteomes" id="UP000265520"/>
    </source>
</evidence>
<sequence>ECDDLKSCRGWSCRRMGCFEGPIMSGKGSLRGFLEVLVSRTYGKRSRAVTSRCA</sequence>
<dbReference type="Proteomes" id="UP000265520">
    <property type="component" value="Unassembled WGS sequence"/>
</dbReference>
<accession>A0A392VYM9</accession>
<dbReference type="AlphaFoldDB" id="A0A392VYM9"/>
<dbReference type="EMBL" id="LXQA011331064">
    <property type="protein sequence ID" value="MCI93504.1"/>
    <property type="molecule type" value="Genomic_DNA"/>
</dbReference>
<evidence type="ECO:0000313" key="1">
    <source>
        <dbReference type="EMBL" id="MCI93504.1"/>
    </source>
</evidence>
<reference evidence="1 2" key="1">
    <citation type="journal article" date="2018" name="Front. Plant Sci.">
        <title>Red Clover (Trifolium pratense) and Zigzag Clover (T. medium) - A Picture of Genomic Similarities and Differences.</title>
        <authorList>
            <person name="Dluhosova J."/>
            <person name="Istvanek J."/>
            <person name="Nedelnik J."/>
            <person name="Repkova J."/>
        </authorList>
    </citation>
    <scope>NUCLEOTIDE SEQUENCE [LARGE SCALE GENOMIC DNA]</scope>
    <source>
        <strain evidence="2">cv. 10/8</strain>
        <tissue evidence="1">Leaf</tissue>
    </source>
</reference>
<name>A0A392VYM9_9FABA</name>
<proteinExistence type="predicted"/>
<protein>
    <submittedName>
        <fullName evidence="1">Uncharacterized protein</fullName>
    </submittedName>
</protein>
<comment type="caution">
    <text evidence="1">The sequence shown here is derived from an EMBL/GenBank/DDBJ whole genome shotgun (WGS) entry which is preliminary data.</text>
</comment>
<feature type="non-terminal residue" evidence="1">
    <location>
        <position position="1"/>
    </location>
</feature>
<organism evidence="1 2">
    <name type="scientific">Trifolium medium</name>
    <dbReference type="NCBI Taxonomy" id="97028"/>
    <lineage>
        <taxon>Eukaryota</taxon>
        <taxon>Viridiplantae</taxon>
        <taxon>Streptophyta</taxon>
        <taxon>Embryophyta</taxon>
        <taxon>Tracheophyta</taxon>
        <taxon>Spermatophyta</taxon>
        <taxon>Magnoliopsida</taxon>
        <taxon>eudicotyledons</taxon>
        <taxon>Gunneridae</taxon>
        <taxon>Pentapetalae</taxon>
        <taxon>rosids</taxon>
        <taxon>fabids</taxon>
        <taxon>Fabales</taxon>
        <taxon>Fabaceae</taxon>
        <taxon>Papilionoideae</taxon>
        <taxon>50 kb inversion clade</taxon>
        <taxon>NPAAA clade</taxon>
        <taxon>Hologalegina</taxon>
        <taxon>IRL clade</taxon>
        <taxon>Trifolieae</taxon>
        <taxon>Trifolium</taxon>
    </lineage>
</organism>
<keyword evidence="2" id="KW-1185">Reference proteome</keyword>